<organism evidence="1 2">
    <name type="scientific">Acidaminococcus intestini</name>
    <dbReference type="NCBI Taxonomy" id="187327"/>
    <lineage>
        <taxon>Bacteria</taxon>
        <taxon>Bacillati</taxon>
        <taxon>Bacillota</taxon>
        <taxon>Negativicutes</taxon>
        <taxon>Acidaminococcales</taxon>
        <taxon>Acidaminococcaceae</taxon>
        <taxon>Acidaminococcus</taxon>
    </lineage>
</organism>
<dbReference type="InterPro" id="IPR003749">
    <property type="entry name" value="ThiS/MoaD-like"/>
</dbReference>
<dbReference type="CDD" id="cd00565">
    <property type="entry name" value="Ubl_ThiS"/>
    <property type="match status" value="1"/>
</dbReference>
<dbReference type="Gene3D" id="3.10.20.30">
    <property type="match status" value="1"/>
</dbReference>
<dbReference type="Pfam" id="PF02597">
    <property type="entry name" value="ThiS"/>
    <property type="match status" value="1"/>
</dbReference>
<dbReference type="InterPro" id="IPR010035">
    <property type="entry name" value="Thi_S"/>
</dbReference>
<dbReference type="InterPro" id="IPR012675">
    <property type="entry name" value="Beta-grasp_dom_sf"/>
</dbReference>
<protein>
    <submittedName>
        <fullName evidence="1">Sulfur carrier protein ThiS</fullName>
    </submittedName>
</protein>
<dbReference type="InterPro" id="IPR016155">
    <property type="entry name" value="Mopterin_synth/thiamin_S_b"/>
</dbReference>
<name>A0A943I1J0_9FIRM</name>
<dbReference type="PANTHER" id="PTHR34472">
    <property type="entry name" value="SULFUR CARRIER PROTEIN THIS"/>
    <property type="match status" value="1"/>
</dbReference>
<evidence type="ECO:0000313" key="1">
    <source>
        <dbReference type="EMBL" id="MBS5518779.1"/>
    </source>
</evidence>
<comment type="caution">
    <text evidence="1">The sequence shown here is derived from an EMBL/GenBank/DDBJ whole genome shotgun (WGS) entry which is preliminary data.</text>
</comment>
<dbReference type="AlphaFoldDB" id="A0A943I1J0"/>
<dbReference type="EMBL" id="JAGZCZ010000001">
    <property type="protein sequence ID" value="MBS5518779.1"/>
    <property type="molecule type" value="Genomic_DNA"/>
</dbReference>
<evidence type="ECO:0000313" key="2">
    <source>
        <dbReference type="Proteomes" id="UP000754226"/>
    </source>
</evidence>
<sequence>MEIMVNGKTCTLKEGATVTDALKALGAVPIYTAVEVDGRLVPKEDWDAMALKKDMRLEVVSFVGGG</sequence>
<dbReference type="NCBIfam" id="TIGR01683">
    <property type="entry name" value="thiS"/>
    <property type="match status" value="1"/>
</dbReference>
<dbReference type="PANTHER" id="PTHR34472:SF1">
    <property type="entry name" value="SULFUR CARRIER PROTEIN THIS"/>
    <property type="match status" value="1"/>
</dbReference>
<gene>
    <name evidence="1" type="primary">thiS</name>
    <name evidence="1" type="ORF">KHX13_00265</name>
</gene>
<reference evidence="1" key="1">
    <citation type="submission" date="2021-02" db="EMBL/GenBank/DDBJ databases">
        <title>Infant gut strain persistence is associated with maternal origin, phylogeny, and functional potential including surface adhesion and iron acquisition.</title>
        <authorList>
            <person name="Lou Y.C."/>
        </authorList>
    </citation>
    <scope>NUCLEOTIDE SEQUENCE</scope>
    <source>
        <strain evidence="1">L3_106_000M1_dasL3_106_000M1_concoct_15</strain>
    </source>
</reference>
<dbReference type="SUPFAM" id="SSF54285">
    <property type="entry name" value="MoaD/ThiS"/>
    <property type="match status" value="1"/>
</dbReference>
<proteinExistence type="predicted"/>
<dbReference type="Proteomes" id="UP000754226">
    <property type="component" value="Unassembled WGS sequence"/>
</dbReference>
<accession>A0A943I1J0</accession>